<gene>
    <name evidence="1" type="ORF">MCOS_LOCUS6026</name>
</gene>
<evidence type="ECO:0000313" key="2">
    <source>
        <dbReference type="Proteomes" id="UP000267029"/>
    </source>
</evidence>
<dbReference type="EMBL" id="UXSR01005229">
    <property type="protein sequence ID" value="VDD80023.1"/>
    <property type="molecule type" value="Genomic_DNA"/>
</dbReference>
<accession>A0A0R3UFU7</accession>
<organism evidence="1 2">
    <name type="scientific">Mesocestoides corti</name>
    <name type="common">Flatworm</name>
    <dbReference type="NCBI Taxonomy" id="53468"/>
    <lineage>
        <taxon>Eukaryota</taxon>
        <taxon>Metazoa</taxon>
        <taxon>Spiralia</taxon>
        <taxon>Lophotrochozoa</taxon>
        <taxon>Platyhelminthes</taxon>
        <taxon>Cestoda</taxon>
        <taxon>Eucestoda</taxon>
        <taxon>Cyclophyllidea</taxon>
        <taxon>Mesocestoididae</taxon>
        <taxon>Mesocestoides</taxon>
    </lineage>
</organism>
<keyword evidence="2" id="KW-1185">Reference proteome</keyword>
<reference evidence="1 2" key="1">
    <citation type="submission" date="2018-10" db="EMBL/GenBank/DDBJ databases">
        <authorList>
            <consortium name="Pathogen Informatics"/>
        </authorList>
    </citation>
    <scope>NUCLEOTIDE SEQUENCE [LARGE SCALE GENOMIC DNA]</scope>
</reference>
<dbReference type="AlphaFoldDB" id="A0A0R3UFU7"/>
<evidence type="ECO:0000313" key="1">
    <source>
        <dbReference type="EMBL" id="VDD80023.1"/>
    </source>
</evidence>
<dbReference type="Proteomes" id="UP000267029">
    <property type="component" value="Unassembled WGS sequence"/>
</dbReference>
<proteinExistence type="predicted"/>
<protein>
    <submittedName>
        <fullName evidence="1">Uncharacterized protein</fullName>
    </submittedName>
</protein>
<name>A0A0R3UFU7_MESCO</name>
<sequence>MSPSCKSTKVPRQLFAWATNLPDLGCGKCRTGYQQQCGELSQQLRTASLLRRRQFGVGSGRRHVGPPGLTQSCVSAFQWLARKISSQPEKDTTEEQYIMSGVTSVVD</sequence>